<dbReference type="Proteomes" id="UP001321543">
    <property type="component" value="Chromosome"/>
</dbReference>
<evidence type="ECO:0000313" key="3">
    <source>
        <dbReference type="Proteomes" id="UP001321543"/>
    </source>
</evidence>
<evidence type="ECO:0000256" key="1">
    <source>
        <dbReference type="SAM" id="MobiDB-lite"/>
    </source>
</evidence>
<gene>
    <name evidence="2" type="ORF">GCM10025863_12020</name>
</gene>
<dbReference type="EMBL" id="AP027728">
    <property type="protein sequence ID" value="BDZ38588.1"/>
    <property type="molecule type" value="Genomic_DNA"/>
</dbReference>
<protein>
    <recommendedName>
        <fullName evidence="4">Major facilitator superfamily (MFS) profile domain-containing protein</fullName>
    </recommendedName>
</protein>
<reference evidence="3" key="1">
    <citation type="journal article" date="2019" name="Int. J. Syst. Evol. Microbiol.">
        <title>The Global Catalogue of Microorganisms (GCM) 10K type strain sequencing project: providing services to taxonomists for standard genome sequencing and annotation.</title>
        <authorList>
            <consortium name="The Broad Institute Genomics Platform"/>
            <consortium name="The Broad Institute Genome Sequencing Center for Infectious Disease"/>
            <person name="Wu L."/>
            <person name="Ma J."/>
        </authorList>
    </citation>
    <scope>NUCLEOTIDE SEQUENCE [LARGE SCALE GENOMIC DNA]</scope>
    <source>
        <strain evidence="3">NBRC 106310</strain>
    </source>
</reference>
<feature type="compositionally biased region" description="Low complexity" evidence="1">
    <location>
        <begin position="67"/>
        <end position="84"/>
    </location>
</feature>
<evidence type="ECO:0000313" key="2">
    <source>
        <dbReference type="EMBL" id="BDZ38588.1"/>
    </source>
</evidence>
<sequence length="84" mass="8631">MAFGVTVMVGPAVAGMLVALTGFGWTYTIDIILMMSMFLGLWTLPPLRPEGTIVRPGLASSSTAGVSCAGRATSGCSSCSTSRR</sequence>
<proteinExistence type="predicted"/>
<keyword evidence="3" id="KW-1185">Reference proteome</keyword>
<evidence type="ECO:0008006" key="4">
    <source>
        <dbReference type="Google" id="ProtNLM"/>
    </source>
</evidence>
<organism evidence="2 3">
    <name type="scientific">Microbacterium suwonense</name>
    <dbReference type="NCBI Taxonomy" id="683047"/>
    <lineage>
        <taxon>Bacteria</taxon>
        <taxon>Bacillati</taxon>
        <taxon>Actinomycetota</taxon>
        <taxon>Actinomycetes</taxon>
        <taxon>Micrococcales</taxon>
        <taxon>Microbacteriaceae</taxon>
        <taxon>Microbacterium</taxon>
    </lineage>
</organism>
<feature type="region of interest" description="Disordered" evidence="1">
    <location>
        <begin position="61"/>
        <end position="84"/>
    </location>
</feature>
<name>A0ABM8FST8_9MICO</name>
<accession>A0ABM8FST8</accession>